<accession>A0A645I1K9</accession>
<protein>
    <submittedName>
        <fullName evidence="1">Uncharacterized protein</fullName>
    </submittedName>
</protein>
<dbReference type="EMBL" id="VSSQ01104062">
    <property type="protein sequence ID" value="MPN44726.1"/>
    <property type="molecule type" value="Genomic_DNA"/>
</dbReference>
<organism evidence="1">
    <name type="scientific">bioreactor metagenome</name>
    <dbReference type="NCBI Taxonomy" id="1076179"/>
    <lineage>
        <taxon>unclassified sequences</taxon>
        <taxon>metagenomes</taxon>
        <taxon>ecological metagenomes</taxon>
    </lineage>
</organism>
<dbReference type="AlphaFoldDB" id="A0A645I1K9"/>
<gene>
    <name evidence="1" type="ORF">SDC9_192291</name>
</gene>
<sequence length="144" mass="15848">MVPPGHPRISRLAVGAQQRIRQAVTVGDDGFRGGHLFAVADQFALMDKHFQRQRAQAYLIPLAQTHQSSVHGDWRKVNHQPRHQAAQAECAIVQDNLAGATGNRTNPVLYWPAARRGVTDISTFGCEEAFCGASAFQFIAVHHL</sequence>
<evidence type="ECO:0000313" key="1">
    <source>
        <dbReference type="EMBL" id="MPN44726.1"/>
    </source>
</evidence>
<comment type="caution">
    <text evidence="1">The sequence shown here is derived from an EMBL/GenBank/DDBJ whole genome shotgun (WGS) entry which is preliminary data.</text>
</comment>
<reference evidence="1" key="1">
    <citation type="submission" date="2019-08" db="EMBL/GenBank/DDBJ databases">
        <authorList>
            <person name="Kucharzyk K."/>
            <person name="Murdoch R.W."/>
            <person name="Higgins S."/>
            <person name="Loffler F."/>
        </authorList>
    </citation>
    <scope>NUCLEOTIDE SEQUENCE</scope>
</reference>
<name>A0A645I1K9_9ZZZZ</name>
<proteinExistence type="predicted"/>